<dbReference type="SUPFAM" id="SSF52540">
    <property type="entry name" value="P-loop containing nucleoside triphosphate hydrolases"/>
    <property type="match status" value="1"/>
</dbReference>
<dbReference type="Gene3D" id="3.40.50.300">
    <property type="entry name" value="P-loop containing nucleotide triphosphate hydrolases"/>
    <property type="match status" value="1"/>
</dbReference>
<feature type="domain" description="Helicase C-terminal" evidence="1">
    <location>
        <begin position="111"/>
        <end position="190"/>
    </location>
</feature>
<proteinExistence type="predicted"/>
<evidence type="ECO:0000313" key="2">
    <source>
        <dbReference type="EMBL" id="KKK59578.1"/>
    </source>
</evidence>
<dbReference type="Pfam" id="PF00271">
    <property type="entry name" value="Helicase_C"/>
    <property type="match status" value="1"/>
</dbReference>
<dbReference type="InterPro" id="IPR027417">
    <property type="entry name" value="P-loop_NTPase"/>
</dbReference>
<feature type="non-terminal residue" evidence="2">
    <location>
        <position position="1"/>
    </location>
</feature>
<dbReference type="InterPro" id="IPR001650">
    <property type="entry name" value="Helicase_C-like"/>
</dbReference>
<organism evidence="2">
    <name type="scientific">marine sediment metagenome</name>
    <dbReference type="NCBI Taxonomy" id="412755"/>
    <lineage>
        <taxon>unclassified sequences</taxon>
        <taxon>metagenomes</taxon>
        <taxon>ecological metagenomes</taxon>
    </lineage>
</organism>
<dbReference type="EMBL" id="LAZR01063403">
    <property type="protein sequence ID" value="KKK59578.1"/>
    <property type="molecule type" value="Genomic_DNA"/>
</dbReference>
<comment type="caution">
    <text evidence="2">The sequence shown here is derived from an EMBL/GenBank/DDBJ whole genome shotgun (WGS) entry which is preliminary data.</text>
</comment>
<dbReference type="AlphaFoldDB" id="A0A0F8WSD0"/>
<gene>
    <name evidence="2" type="ORF">LCGC14_3033000</name>
</gene>
<evidence type="ECO:0000259" key="1">
    <source>
        <dbReference type="Pfam" id="PF00271"/>
    </source>
</evidence>
<reference evidence="2" key="1">
    <citation type="journal article" date="2015" name="Nature">
        <title>Complex archaea that bridge the gap between prokaryotes and eukaryotes.</title>
        <authorList>
            <person name="Spang A."/>
            <person name="Saw J.H."/>
            <person name="Jorgensen S.L."/>
            <person name="Zaremba-Niedzwiedzka K."/>
            <person name="Martijn J."/>
            <person name="Lind A.E."/>
            <person name="van Eijk R."/>
            <person name="Schleper C."/>
            <person name="Guy L."/>
            <person name="Ettema T.J."/>
        </authorList>
    </citation>
    <scope>NUCLEOTIDE SEQUENCE</scope>
</reference>
<name>A0A0F8WSD0_9ZZZZ</name>
<protein>
    <recommendedName>
        <fullName evidence="1">Helicase C-terminal domain-containing protein</fullName>
    </recommendedName>
</protein>
<accession>A0A0F8WSD0</accession>
<sequence>TDLHEGRKRLRYWTALALLRGVMSSPAAGVEMIKNRIKKGAFEAEPEEDLDSDANPVLDDDYDSARDFAPTSIISKTDWTDSENNKLNHLAAQLEDLHGIKHDLKAAQTFEIITKWLKEGYNPLVFCRFIKTANYLGEILKESLKKINVQVVTSEDPDEIRKSRIDEMLSSPRKVLIATDCLSEGINLQDQLQRFCIMTCRGTQTAWNSVKAGSTATDSRRKRSRPIFCMAPTIP</sequence>